<dbReference type="PROSITE" id="PS51767">
    <property type="entry name" value="PEPTIDASE_A1"/>
    <property type="match status" value="1"/>
</dbReference>
<dbReference type="EMBL" id="CAJVPZ010038135">
    <property type="protein sequence ID" value="CAG8754996.1"/>
    <property type="molecule type" value="Genomic_DNA"/>
</dbReference>
<comment type="caution">
    <text evidence="2">The sequence shown here is derived from an EMBL/GenBank/DDBJ whole genome shotgun (WGS) entry which is preliminary data.</text>
</comment>
<dbReference type="Pfam" id="PF00026">
    <property type="entry name" value="Asp"/>
    <property type="match status" value="1"/>
</dbReference>
<dbReference type="Proteomes" id="UP000789396">
    <property type="component" value="Unassembled WGS sequence"/>
</dbReference>
<evidence type="ECO:0000259" key="1">
    <source>
        <dbReference type="PROSITE" id="PS51767"/>
    </source>
</evidence>
<evidence type="ECO:0000313" key="2">
    <source>
        <dbReference type="EMBL" id="CAG8754996.1"/>
    </source>
</evidence>
<dbReference type="Gene3D" id="2.40.70.10">
    <property type="entry name" value="Acid Proteases"/>
    <property type="match status" value="1"/>
</dbReference>
<dbReference type="InterPro" id="IPR033121">
    <property type="entry name" value="PEPTIDASE_A1"/>
</dbReference>
<dbReference type="SUPFAM" id="SSF50630">
    <property type="entry name" value="Acid proteases"/>
    <property type="match status" value="1"/>
</dbReference>
<accession>A0A9N9IZF7</accession>
<gene>
    <name evidence="2" type="ORF">RFULGI_LOCUS13884</name>
</gene>
<dbReference type="InterPro" id="IPR021109">
    <property type="entry name" value="Peptidase_aspartic_dom_sf"/>
</dbReference>
<organism evidence="2 3">
    <name type="scientific">Racocetra fulgida</name>
    <dbReference type="NCBI Taxonomy" id="60492"/>
    <lineage>
        <taxon>Eukaryota</taxon>
        <taxon>Fungi</taxon>
        <taxon>Fungi incertae sedis</taxon>
        <taxon>Mucoromycota</taxon>
        <taxon>Glomeromycotina</taxon>
        <taxon>Glomeromycetes</taxon>
        <taxon>Diversisporales</taxon>
        <taxon>Gigasporaceae</taxon>
        <taxon>Racocetra</taxon>
    </lineage>
</organism>
<protein>
    <submittedName>
        <fullName evidence="2">17705_t:CDS:1</fullName>
    </submittedName>
</protein>
<reference evidence="2" key="1">
    <citation type="submission" date="2021-06" db="EMBL/GenBank/DDBJ databases">
        <authorList>
            <person name="Kallberg Y."/>
            <person name="Tangrot J."/>
            <person name="Rosling A."/>
        </authorList>
    </citation>
    <scope>NUCLEOTIDE SEQUENCE</scope>
    <source>
        <strain evidence="2">IN212</strain>
    </source>
</reference>
<feature type="domain" description="Peptidase A1" evidence="1">
    <location>
        <begin position="1"/>
        <end position="87"/>
    </location>
</feature>
<feature type="non-terminal residue" evidence="2">
    <location>
        <position position="1"/>
    </location>
</feature>
<dbReference type="AlphaFoldDB" id="A0A9N9IZF7"/>
<dbReference type="OrthoDB" id="10421020at2759"/>
<name>A0A9N9IZF7_9GLOM</name>
<feature type="non-terminal residue" evidence="2">
    <location>
        <position position="87"/>
    </location>
</feature>
<evidence type="ECO:0000313" key="3">
    <source>
        <dbReference type="Proteomes" id="UP000789396"/>
    </source>
</evidence>
<sequence length="87" mass="9641">DGILGLSRQIGEVTNPGLIQAMKQNKLLNCTIIGFHLGRYKLKPTDKSFMNLGGIDVNAYIGNIVYNNLINQTLHPGTWMISLRDAQ</sequence>
<proteinExistence type="predicted"/>
<keyword evidence="3" id="KW-1185">Reference proteome</keyword>